<organism evidence="3 4">
    <name type="scientific">Streptomyces griseofuscus</name>
    <dbReference type="NCBI Taxonomy" id="146922"/>
    <lineage>
        <taxon>Bacteria</taxon>
        <taxon>Bacillati</taxon>
        <taxon>Actinomycetota</taxon>
        <taxon>Actinomycetes</taxon>
        <taxon>Kitasatosporales</taxon>
        <taxon>Streptomycetaceae</taxon>
        <taxon>Streptomyces</taxon>
    </lineage>
</organism>
<feature type="compositionally biased region" description="Basic and acidic residues" evidence="1">
    <location>
        <begin position="171"/>
        <end position="197"/>
    </location>
</feature>
<name>A0A7H1PRA2_9ACTN</name>
<dbReference type="EMBL" id="CP051006">
    <property type="protein sequence ID" value="QNT90582.1"/>
    <property type="molecule type" value="Genomic_DNA"/>
</dbReference>
<sequence length="197" mass="21181">MAATIGIAGHLLRSHSFSFTFHALLFPPEPLLASRHGKRDRQTGGGVVDVRVDAEGPDAADRLRSLYGWLSDDQLLRGRLGLRERPPEPGTLGPVLEAVLVALGPGGAATALATGVIAWLRNRRGDVRLKVTLEDGRSLELTGKRVAGLDAAALRRQAADLAALLGQGDENPERRHPEPREIPERGGHGDPERRELS</sequence>
<dbReference type="KEGG" id="sgf:HEP81_00245"/>
<dbReference type="Pfam" id="PF19953">
    <property type="entry name" value="EACC1"/>
    <property type="match status" value="1"/>
</dbReference>
<feature type="region of interest" description="Disordered" evidence="1">
    <location>
        <begin position="163"/>
        <end position="197"/>
    </location>
</feature>
<evidence type="ECO:0000256" key="2">
    <source>
        <dbReference type="SAM" id="Phobius"/>
    </source>
</evidence>
<evidence type="ECO:0000313" key="4">
    <source>
        <dbReference type="Proteomes" id="UP000516422"/>
    </source>
</evidence>
<keyword evidence="2" id="KW-1133">Transmembrane helix</keyword>
<dbReference type="Proteomes" id="UP000516422">
    <property type="component" value="Chromosome"/>
</dbReference>
<keyword evidence="2" id="KW-0472">Membrane</keyword>
<accession>A0A7H1PRA2</accession>
<reference evidence="3 4" key="1">
    <citation type="submission" date="2020-04" db="EMBL/GenBank/DDBJ databases">
        <title>Characterization and engineering of Streptomyces griseofuscus DSM40191 as a potential heterologous host for expression of BGCs.</title>
        <authorList>
            <person name="Gren T."/>
            <person name="Whitford C.M."/>
            <person name="Mohite O.S."/>
            <person name="Joergensen T.S."/>
            <person name="Nielsen J.B."/>
            <person name="Lee S.Y."/>
            <person name="Weber T."/>
        </authorList>
    </citation>
    <scope>NUCLEOTIDE SEQUENCE [LARGE SCALE GENOMIC DNA]</scope>
    <source>
        <strain evidence="3 4">DSM 40191</strain>
    </source>
</reference>
<evidence type="ECO:0000313" key="3">
    <source>
        <dbReference type="EMBL" id="QNT90582.1"/>
    </source>
</evidence>
<proteinExistence type="predicted"/>
<protein>
    <submittedName>
        <fullName evidence="3">Uncharacterized protein</fullName>
    </submittedName>
</protein>
<evidence type="ECO:0000256" key="1">
    <source>
        <dbReference type="SAM" id="MobiDB-lite"/>
    </source>
</evidence>
<gene>
    <name evidence="3" type="ORF">HEP81_00245</name>
</gene>
<keyword evidence="2" id="KW-0812">Transmembrane</keyword>
<dbReference type="InterPro" id="IPR045428">
    <property type="entry name" value="EACC1"/>
</dbReference>
<dbReference type="AlphaFoldDB" id="A0A7H1PRA2"/>
<feature type="transmembrane region" description="Helical" evidence="2">
    <location>
        <begin position="98"/>
        <end position="120"/>
    </location>
</feature>